<name>A0A545TP91_9PROT</name>
<feature type="coiled-coil region" evidence="1">
    <location>
        <begin position="56"/>
        <end position="90"/>
    </location>
</feature>
<keyword evidence="4" id="KW-1185">Reference proteome</keyword>
<evidence type="ECO:0000313" key="3">
    <source>
        <dbReference type="EMBL" id="TQV79034.1"/>
    </source>
</evidence>
<dbReference type="OrthoDB" id="7339473at2"/>
<dbReference type="RefSeq" id="WP_142897257.1">
    <property type="nucleotide sequence ID" value="NZ_ML660056.1"/>
</dbReference>
<keyword evidence="1" id="KW-0175">Coiled coil</keyword>
<evidence type="ECO:0000256" key="1">
    <source>
        <dbReference type="SAM" id="Coils"/>
    </source>
</evidence>
<accession>A0A545TP91</accession>
<sequence length="242" mass="26535">MSLGLHERRAKRRRKFWWGVIKWLVALAIIGALGVKAYYTGSDIAQRDLIAEQEKTARLTGELADLNQSVADLKAQLASANRSASDWQKKYETDVPTGELKEVLDIASSKLGNGVGMDRLRFLIDSAKNERSCDNAPVSKRFFVSTDLYSGANDSVTFAQSAITVTAKGLSAKDAAGNVEAWYDAAQPLDVNFTLLGGENIQETGKLPLHRSVVVNNSEYRFSLTEGPRGFVLISGDRCDYP</sequence>
<dbReference type="Proteomes" id="UP000315252">
    <property type="component" value="Unassembled WGS sequence"/>
</dbReference>
<dbReference type="EMBL" id="VHSH01000005">
    <property type="protein sequence ID" value="TQV79034.1"/>
    <property type="molecule type" value="Genomic_DNA"/>
</dbReference>
<reference evidence="3 4" key="1">
    <citation type="submission" date="2019-06" db="EMBL/GenBank/DDBJ databases">
        <title>Whole genome sequence for Rhodospirillaceae sp. R148.</title>
        <authorList>
            <person name="Wang G."/>
        </authorList>
    </citation>
    <scope>NUCLEOTIDE SEQUENCE [LARGE SCALE GENOMIC DNA]</scope>
    <source>
        <strain evidence="3 4">R148</strain>
    </source>
</reference>
<proteinExistence type="predicted"/>
<feature type="transmembrane region" description="Helical" evidence="2">
    <location>
        <begin position="20"/>
        <end position="39"/>
    </location>
</feature>
<evidence type="ECO:0000313" key="4">
    <source>
        <dbReference type="Proteomes" id="UP000315252"/>
    </source>
</evidence>
<gene>
    <name evidence="3" type="ORF">FKG95_15230</name>
</gene>
<protein>
    <submittedName>
        <fullName evidence="3">Uncharacterized protein</fullName>
    </submittedName>
</protein>
<organism evidence="3 4">
    <name type="scientific">Denitrobaculum tricleocarpae</name>
    <dbReference type="NCBI Taxonomy" id="2591009"/>
    <lineage>
        <taxon>Bacteria</taxon>
        <taxon>Pseudomonadati</taxon>
        <taxon>Pseudomonadota</taxon>
        <taxon>Alphaproteobacteria</taxon>
        <taxon>Rhodospirillales</taxon>
        <taxon>Rhodospirillaceae</taxon>
        <taxon>Denitrobaculum</taxon>
    </lineage>
</organism>
<dbReference type="AlphaFoldDB" id="A0A545TP91"/>
<comment type="caution">
    <text evidence="3">The sequence shown here is derived from an EMBL/GenBank/DDBJ whole genome shotgun (WGS) entry which is preliminary data.</text>
</comment>
<keyword evidence="2" id="KW-1133">Transmembrane helix</keyword>
<keyword evidence="2" id="KW-0812">Transmembrane</keyword>
<evidence type="ECO:0000256" key="2">
    <source>
        <dbReference type="SAM" id="Phobius"/>
    </source>
</evidence>
<keyword evidence="2" id="KW-0472">Membrane</keyword>